<accession>A0AAD7MJZ6</accession>
<name>A0AAD7MJZ6_9AGAR</name>
<dbReference type="Proteomes" id="UP001215598">
    <property type="component" value="Unassembled WGS sequence"/>
</dbReference>
<keyword evidence="3" id="KW-1185">Reference proteome</keyword>
<proteinExistence type="predicted"/>
<dbReference type="EMBL" id="JARKIB010000247">
    <property type="protein sequence ID" value="KAJ7719834.1"/>
    <property type="molecule type" value="Genomic_DNA"/>
</dbReference>
<comment type="caution">
    <text evidence="2">The sequence shown here is derived from an EMBL/GenBank/DDBJ whole genome shotgun (WGS) entry which is preliminary data.</text>
</comment>
<sequence>MPGINSLAPTVSLKRCKGPRCRPGSASANPPKKHHHTTCKKGDTALHAPHVYQTRHSLHCRATAPTSGHCHRDETRILRPLPAATPSRSRPVPRTRVQSLRRVSPVSFSRRRPPLLSSYWTLPRDRSHLRSLPSRRNANTTPIAAAATAQQIDEALATPLPPSREQACRRFLSPSPPSSYRIVRYAKSSVEVAMMSTLLPLT</sequence>
<feature type="compositionally biased region" description="Low complexity" evidence="1">
    <location>
        <begin position="82"/>
        <end position="96"/>
    </location>
</feature>
<reference evidence="2" key="1">
    <citation type="submission" date="2023-03" db="EMBL/GenBank/DDBJ databases">
        <title>Massive genome expansion in bonnet fungi (Mycena s.s.) driven by repeated elements and novel gene families across ecological guilds.</title>
        <authorList>
            <consortium name="Lawrence Berkeley National Laboratory"/>
            <person name="Harder C.B."/>
            <person name="Miyauchi S."/>
            <person name="Viragh M."/>
            <person name="Kuo A."/>
            <person name="Thoen E."/>
            <person name="Andreopoulos B."/>
            <person name="Lu D."/>
            <person name="Skrede I."/>
            <person name="Drula E."/>
            <person name="Henrissat B."/>
            <person name="Morin E."/>
            <person name="Kohler A."/>
            <person name="Barry K."/>
            <person name="LaButti K."/>
            <person name="Morin E."/>
            <person name="Salamov A."/>
            <person name="Lipzen A."/>
            <person name="Mereny Z."/>
            <person name="Hegedus B."/>
            <person name="Baldrian P."/>
            <person name="Stursova M."/>
            <person name="Weitz H."/>
            <person name="Taylor A."/>
            <person name="Grigoriev I.V."/>
            <person name="Nagy L.G."/>
            <person name="Martin F."/>
            <person name="Kauserud H."/>
        </authorList>
    </citation>
    <scope>NUCLEOTIDE SEQUENCE</scope>
    <source>
        <strain evidence="2">CBHHK182m</strain>
    </source>
</reference>
<evidence type="ECO:0000256" key="1">
    <source>
        <dbReference type="SAM" id="MobiDB-lite"/>
    </source>
</evidence>
<gene>
    <name evidence="2" type="ORF">B0H16DRAFT_1739174</name>
</gene>
<evidence type="ECO:0000313" key="3">
    <source>
        <dbReference type="Proteomes" id="UP001215598"/>
    </source>
</evidence>
<feature type="region of interest" description="Disordered" evidence="1">
    <location>
        <begin position="63"/>
        <end position="96"/>
    </location>
</feature>
<protein>
    <submittedName>
        <fullName evidence="2">Uncharacterized protein</fullName>
    </submittedName>
</protein>
<organism evidence="2 3">
    <name type="scientific">Mycena metata</name>
    <dbReference type="NCBI Taxonomy" id="1033252"/>
    <lineage>
        <taxon>Eukaryota</taxon>
        <taxon>Fungi</taxon>
        <taxon>Dikarya</taxon>
        <taxon>Basidiomycota</taxon>
        <taxon>Agaricomycotina</taxon>
        <taxon>Agaricomycetes</taxon>
        <taxon>Agaricomycetidae</taxon>
        <taxon>Agaricales</taxon>
        <taxon>Marasmiineae</taxon>
        <taxon>Mycenaceae</taxon>
        <taxon>Mycena</taxon>
    </lineage>
</organism>
<evidence type="ECO:0000313" key="2">
    <source>
        <dbReference type="EMBL" id="KAJ7719834.1"/>
    </source>
</evidence>
<feature type="region of interest" description="Disordered" evidence="1">
    <location>
        <begin position="18"/>
        <end position="42"/>
    </location>
</feature>
<dbReference type="AlphaFoldDB" id="A0AAD7MJZ6"/>